<accession>A0A2H3BXX9</accession>
<evidence type="ECO:0000313" key="1">
    <source>
        <dbReference type="EMBL" id="PBK67906.1"/>
    </source>
</evidence>
<protein>
    <submittedName>
        <fullName evidence="1">Uncharacterized protein</fullName>
    </submittedName>
</protein>
<evidence type="ECO:0000313" key="2">
    <source>
        <dbReference type="Proteomes" id="UP000218334"/>
    </source>
</evidence>
<gene>
    <name evidence="1" type="ORF">ARMSODRAFT_290614</name>
</gene>
<organism evidence="1 2">
    <name type="scientific">Armillaria solidipes</name>
    <dbReference type="NCBI Taxonomy" id="1076256"/>
    <lineage>
        <taxon>Eukaryota</taxon>
        <taxon>Fungi</taxon>
        <taxon>Dikarya</taxon>
        <taxon>Basidiomycota</taxon>
        <taxon>Agaricomycotina</taxon>
        <taxon>Agaricomycetes</taxon>
        <taxon>Agaricomycetidae</taxon>
        <taxon>Agaricales</taxon>
        <taxon>Marasmiineae</taxon>
        <taxon>Physalacriaceae</taxon>
        <taxon>Armillaria</taxon>
    </lineage>
</organism>
<dbReference type="Proteomes" id="UP000218334">
    <property type="component" value="Unassembled WGS sequence"/>
</dbReference>
<name>A0A2H3BXX9_9AGAR</name>
<dbReference type="EMBL" id="KZ293434">
    <property type="protein sequence ID" value="PBK67906.1"/>
    <property type="molecule type" value="Genomic_DNA"/>
</dbReference>
<keyword evidence="2" id="KW-1185">Reference proteome</keyword>
<reference evidence="2" key="1">
    <citation type="journal article" date="2017" name="Nat. Ecol. Evol.">
        <title>Genome expansion and lineage-specific genetic innovations in the forest pathogenic fungi Armillaria.</title>
        <authorList>
            <person name="Sipos G."/>
            <person name="Prasanna A.N."/>
            <person name="Walter M.C."/>
            <person name="O'Connor E."/>
            <person name="Balint B."/>
            <person name="Krizsan K."/>
            <person name="Kiss B."/>
            <person name="Hess J."/>
            <person name="Varga T."/>
            <person name="Slot J."/>
            <person name="Riley R."/>
            <person name="Boka B."/>
            <person name="Rigling D."/>
            <person name="Barry K."/>
            <person name="Lee J."/>
            <person name="Mihaltcheva S."/>
            <person name="LaButti K."/>
            <person name="Lipzen A."/>
            <person name="Waldron R."/>
            <person name="Moloney N.M."/>
            <person name="Sperisen C."/>
            <person name="Kredics L."/>
            <person name="Vagvoelgyi C."/>
            <person name="Patrignani A."/>
            <person name="Fitzpatrick D."/>
            <person name="Nagy I."/>
            <person name="Doyle S."/>
            <person name="Anderson J.B."/>
            <person name="Grigoriev I.V."/>
            <person name="Gueldener U."/>
            <person name="Muensterkoetter M."/>
            <person name="Nagy L.G."/>
        </authorList>
    </citation>
    <scope>NUCLEOTIDE SEQUENCE [LARGE SCALE GENOMIC DNA]</scope>
    <source>
        <strain evidence="2">28-4</strain>
    </source>
</reference>
<dbReference type="AlphaFoldDB" id="A0A2H3BXX9"/>
<sequence length="156" mass="17689">MASSNPPTLEEVAAATASFVSHPDPTLDDAKKIIAMLAEYQQRNIDYMELALSERQKAVSEEEQKREALEAKAFSMKHDILNLAGRSAEVLGFQEYVGKTDDPQEAQSIAVLTREFQPESKHNRRGHLRRKETKYHMLLSSVVELRARSVEILCFE</sequence>
<proteinExistence type="predicted"/>